<feature type="region of interest" description="Disordered" evidence="1">
    <location>
        <begin position="450"/>
        <end position="474"/>
    </location>
</feature>
<dbReference type="InterPro" id="IPR001623">
    <property type="entry name" value="DnaJ_domain"/>
</dbReference>
<organism evidence="3 4">
    <name type="scientific">Calocera cornea HHB12733</name>
    <dbReference type="NCBI Taxonomy" id="1353952"/>
    <lineage>
        <taxon>Eukaryota</taxon>
        <taxon>Fungi</taxon>
        <taxon>Dikarya</taxon>
        <taxon>Basidiomycota</taxon>
        <taxon>Agaricomycotina</taxon>
        <taxon>Dacrymycetes</taxon>
        <taxon>Dacrymycetales</taxon>
        <taxon>Dacrymycetaceae</taxon>
        <taxon>Calocera</taxon>
    </lineage>
</organism>
<feature type="compositionally biased region" description="Low complexity" evidence="1">
    <location>
        <begin position="155"/>
        <end position="169"/>
    </location>
</feature>
<dbReference type="CDD" id="cd06257">
    <property type="entry name" value="DnaJ"/>
    <property type="match status" value="1"/>
</dbReference>
<evidence type="ECO:0000259" key="2">
    <source>
        <dbReference type="PROSITE" id="PS50076"/>
    </source>
</evidence>
<dbReference type="Pfam" id="PF14308">
    <property type="entry name" value="DnaJ-X"/>
    <property type="match status" value="1"/>
</dbReference>
<name>A0A165EYW6_9BASI</name>
<dbReference type="InterPro" id="IPR026894">
    <property type="entry name" value="DnaJ_X"/>
</dbReference>
<feature type="compositionally biased region" description="Basic and acidic residues" evidence="1">
    <location>
        <begin position="206"/>
        <end position="215"/>
    </location>
</feature>
<feature type="compositionally biased region" description="Low complexity" evidence="1">
    <location>
        <begin position="178"/>
        <end position="190"/>
    </location>
</feature>
<dbReference type="PANTHER" id="PTHR45006">
    <property type="entry name" value="DNAJ-LIKE PROTEIN 1"/>
    <property type="match status" value="1"/>
</dbReference>
<sequence>MPVETTYYELLGVEVTIDNAAELKKAYRKQAMKWHPDKNPSPEASEKFQQMSRAYEVLSDPQLKAIYDKEGEKGLQPTAPGEEGMGDPTEFFAKIFGGDAFVDYVGEISLIKDMSDMAGVIVEDENGDVEIVTPTASGTASPAVDGTPATTGTSTPLGAPTPAPQAGAASLKPEAPPLAHASSTASSSLLRLDDASGRSSKPGSMTERKKEEKSAARAKRNKLSAEQKAKLQEIEQKRTEAMEVRVKELTEKLKARIAPFVEAKRPGEKGDLDTEAFEKKIRAEAEELKFESFGLELLHTIGDIYAIKATSSLKSRKFLGIPGFFSRMKERGSLIKEGLGVLSSALSVQATMEEMERMAEKGELQEEDLAVLEKDMTGKILLASWRGTRFEVVQVLREVCDRVLKEKGVSDQVLLNRARALFFLGAIFKSTKADESDEERRELERLVAEAAQSKSKKKKDAKAAATASSSNVKA</sequence>
<dbReference type="PANTHER" id="PTHR45006:SF1">
    <property type="entry name" value="DNAJ-LIKE PROTEIN 1"/>
    <property type="match status" value="1"/>
</dbReference>
<dbReference type="Gene3D" id="1.10.287.110">
    <property type="entry name" value="DnaJ domain"/>
    <property type="match status" value="1"/>
</dbReference>
<dbReference type="OrthoDB" id="552049at2759"/>
<dbReference type="InterPro" id="IPR036869">
    <property type="entry name" value="J_dom_sf"/>
</dbReference>
<proteinExistence type="predicted"/>
<feature type="compositionally biased region" description="Low complexity" evidence="1">
    <location>
        <begin position="463"/>
        <end position="474"/>
    </location>
</feature>
<dbReference type="InterPro" id="IPR052814">
    <property type="entry name" value="Peroxisomal_DnaJ"/>
</dbReference>
<keyword evidence="4" id="KW-1185">Reference proteome</keyword>
<evidence type="ECO:0000313" key="3">
    <source>
        <dbReference type="EMBL" id="KZT55826.1"/>
    </source>
</evidence>
<dbReference type="InterPro" id="IPR018253">
    <property type="entry name" value="DnaJ_domain_CS"/>
</dbReference>
<protein>
    <submittedName>
        <fullName evidence="3">DnaJ-domain-containing protein</fullName>
    </submittedName>
</protein>
<dbReference type="EMBL" id="KV423988">
    <property type="protein sequence ID" value="KZT55826.1"/>
    <property type="molecule type" value="Genomic_DNA"/>
</dbReference>
<reference evidence="3 4" key="1">
    <citation type="journal article" date="2016" name="Mol. Biol. Evol.">
        <title>Comparative Genomics of Early-Diverging Mushroom-Forming Fungi Provides Insights into the Origins of Lignocellulose Decay Capabilities.</title>
        <authorList>
            <person name="Nagy L.G."/>
            <person name="Riley R."/>
            <person name="Tritt A."/>
            <person name="Adam C."/>
            <person name="Daum C."/>
            <person name="Floudas D."/>
            <person name="Sun H."/>
            <person name="Yadav J.S."/>
            <person name="Pangilinan J."/>
            <person name="Larsson K.H."/>
            <person name="Matsuura K."/>
            <person name="Barry K."/>
            <person name="Labutti K."/>
            <person name="Kuo R."/>
            <person name="Ohm R.A."/>
            <person name="Bhattacharya S.S."/>
            <person name="Shirouzu T."/>
            <person name="Yoshinaga Y."/>
            <person name="Martin F.M."/>
            <person name="Grigoriev I.V."/>
            <person name="Hibbett D.S."/>
        </authorList>
    </citation>
    <scope>NUCLEOTIDE SEQUENCE [LARGE SCALE GENOMIC DNA]</scope>
    <source>
        <strain evidence="3 4">HHB12733</strain>
    </source>
</reference>
<dbReference type="PROSITE" id="PS00636">
    <property type="entry name" value="DNAJ_1"/>
    <property type="match status" value="1"/>
</dbReference>
<dbReference type="STRING" id="1353952.A0A165EYW6"/>
<dbReference type="GO" id="GO:0016558">
    <property type="term" value="P:protein import into peroxisome matrix"/>
    <property type="evidence" value="ECO:0007669"/>
    <property type="project" value="TreeGrafter"/>
</dbReference>
<feature type="region of interest" description="Disordered" evidence="1">
    <location>
        <begin position="132"/>
        <end position="230"/>
    </location>
</feature>
<dbReference type="Proteomes" id="UP000076842">
    <property type="component" value="Unassembled WGS sequence"/>
</dbReference>
<dbReference type="Pfam" id="PF00226">
    <property type="entry name" value="DnaJ"/>
    <property type="match status" value="1"/>
</dbReference>
<dbReference type="InParanoid" id="A0A165EYW6"/>
<evidence type="ECO:0000313" key="4">
    <source>
        <dbReference type="Proteomes" id="UP000076842"/>
    </source>
</evidence>
<feature type="domain" description="J" evidence="2">
    <location>
        <begin position="6"/>
        <end position="71"/>
    </location>
</feature>
<dbReference type="PRINTS" id="PR00625">
    <property type="entry name" value="JDOMAIN"/>
</dbReference>
<dbReference type="PROSITE" id="PS50076">
    <property type="entry name" value="DNAJ_2"/>
    <property type="match status" value="1"/>
</dbReference>
<dbReference type="GO" id="GO:0005829">
    <property type="term" value="C:cytosol"/>
    <property type="evidence" value="ECO:0007669"/>
    <property type="project" value="TreeGrafter"/>
</dbReference>
<accession>A0A165EYW6</accession>
<dbReference type="FunCoup" id="A0A165EYW6">
    <property type="interactions" value="345"/>
</dbReference>
<dbReference type="SUPFAM" id="SSF46565">
    <property type="entry name" value="Chaperone J-domain"/>
    <property type="match status" value="1"/>
</dbReference>
<gene>
    <name evidence="3" type="ORF">CALCODRAFT_498161</name>
</gene>
<dbReference type="AlphaFoldDB" id="A0A165EYW6"/>
<evidence type="ECO:0000256" key="1">
    <source>
        <dbReference type="SAM" id="MobiDB-lite"/>
    </source>
</evidence>
<dbReference type="SMART" id="SM00271">
    <property type="entry name" value="DnaJ"/>
    <property type="match status" value="1"/>
</dbReference>